<evidence type="ECO:0000256" key="2">
    <source>
        <dbReference type="ARBA" id="ARBA00023002"/>
    </source>
</evidence>
<sequence>MSEKMFICGDEAVALGAKLARPQVIAAYPITPQTIVVERLSDYVEDGSLDAQYLHVESEHSAITASIGAASVGARTFTATSSQGLLYMAEGLYYASGGRLPIVMMDANRSLALPWNIYGDQRDSLSQLEAGWIQLYAEDAQEALDLTIQAYKIAEDPEVMLPVMVCLDGFVLTHTYEVVEIPEQDKVDAFIPYQKYANRMDLEHPMSNCVTAGPDYNMELHYQQHLATIKAGEKLEAADKEYGKLFGRTYGGMIETYKTDDADAVIVTLGSVAGTTRCVVDKMREEGKKVGLLRIRCMRPFPVQEIVDALKGVKAVGVLEKDVDHGFEGVVYTNVNSALMRAADKPATFSFIAGLGGRSILKSDIENCFAKLLCQAAGTPQSPTVEFVKLGCE</sequence>
<reference evidence="5 6" key="1">
    <citation type="submission" date="2024-10" db="EMBL/GenBank/DDBJ databases">
        <authorList>
            <person name="Sang B.-I."/>
            <person name="Prabhaharan D."/>
        </authorList>
    </citation>
    <scope>NUCLEOTIDE SEQUENCE [LARGE SCALE GENOMIC DNA]</scope>
    <source>
        <strain evidence="5 6">MH</strain>
    </source>
</reference>
<evidence type="ECO:0000313" key="6">
    <source>
        <dbReference type="Proteomes" id="UP001605989"/>
    </source>
</evidence>
<feature type="domain" description="Pyruvate flavodoxin/ferredoxin oxidoreductase pyrimidine binding" evidence="3">
    <location>
        <begin position="16"/>
        <end position="231"/>
    </location>
</feature>
<dbReference type="EMBL" id="JBIEKR010000004">
    <property type="protein sequence ID" value="MFG6272684.1"/>
    <property type="molecule type" value="Genomic_DNA"/>
</dbReference>
<dbReference type="InterPro" id="IPR029061">
    <property type="entry name" value="THDP-binding"/>
</dbReference>
<dbReference type="InterPro" id="IPR009014">
    <property type="entry name" value="Transketo_C/PFOR_II"/>
</dbReference>
<organism evidence="5 6">
    <name type="scientific">Megasphaera hexanoica</name>
    <dbReference type="NCBI Taxonomy" id="1675036"/>
    <lineage>
        <taxon>Bacteria</taxon>
        <taxon>Bacillati</taxon>
        <taxon>Bacillota</taxon>
        <taxon>Negativicutes</taxon>
        <taxon>Veillonellales</taxon>
        <taxon>Veillonellaceae</taxon>
        <taxon>Megasphaera</taxon>
    </lineage>
</organism>
<dbReference type="RefSeq" id="WP_113855307.1">
    <property type="nucleotide sequence ID" value="NZ_CP011940.1"/>
</dbReference>
<dbReference type="Gene3D" id="3.40.50.970">
    <property type="match status" value="1"/>
</dbReference>
<dbReference type="Gene3D" id="3.40.50.920">
    <property type="match status" value="1"/>
</dbReference>
<keyword evidence="5" id="KW-0670">Pyruvate</keyword>
<dbReference type="InterPro" id="IPR002880">
    <property type="entry name" value="Pyrv_Fd/Flavodoxin_OxRdtase_N"/>
</dbReference>
<accession>A0ABW7DQQ6</accession>
<dbReference type="InterPro" id="IPR050722">
    <property type="entry name" value="Pyruvate:ferred/Flavod_OxRd"/>
</dbReference>
<dbReference type="InterPro" id="IPR033412">
    <property type="entry name" value="PFOR_II"/>
</dbReference>
<dbReference type="PANTHER" id="PTHR32154">
    <property type="entry name" value="PYRUVATE-FLAVODOXIN OXIDOREDUCTASE-RELATED"/>
    <property type="match status" value="1"/>
</dbReference>
<dbReference type="SUPFAM" id="SSF52518">
    <property type="entry name" value="Thiamin diphosphate-binding fold (THDP-binding)"/>
    <property type="match status" value="1"/>
</dbReference>
<protein>
    <submittedName>
        <fullName evidence="5">Pyruvate ferredoxin oxidoreductase</fullName>
    </submittedName>
</protein>
<proteinExistence type="inferred from homology"/>
<keyword evidence="2" id="KW-0560">Oxidoreductase</keyword>
<comment type="similarity">
    <text evidence="1">Belongs to the pyruvate:ferredoxin/flavodoxin oxidoreductase family.</text>
</comment>
<comment type="caution">
    <text evidence="5">The sequence shown here is derived from an EMBL/GenBank/DDBJ whole genome shotgun (WGS) entry which is preliminary data.</text>
</comment>
<dbReference type="Pfam" id="PF17147">
    <property type="entry name" value="PFOR_II"/>
    <property type="match status" value="1"/>
</dbReference>
<evidence type="ECO:0000259" key="3">
    <source>
        <dbReference type="Pfam" id="PF01855"/>
    </source>
</evidence>
<gene>
    <name evidence="5" type="primary">porA</name>
    <name evidence="5" type="ORF">ACGTZG_05720</name>
</gene>
<evidence type="ECO:0000259" key="4">
    <source>
        <dbReference type="Pfam" id="PF17147"/>
    </source>
</evidence>
<dbReference type="PANTHER" id="PTHR32154:SF0">
    <property type="entry name" value="PYRUVATE-FLAVODOXIN OXIDOREDUCTASE-RELATED"/>
    <property type="match status" value="1"/>
</dbReference>
<name>A0ABW7DQQ6_9FIRM</name>
<evidence type="ECO:0000313" key="5">
    <source>
        <dbReference type="EMBL" id="MFG6272684.1"/>
    </source>
</evidence>
<evidence type="ECO:0000256" key="1">
    <source>
        <dbReference type="ARBA" id="ARBA00009032"/>
    </source>
</evidence>
<dbReference type="Pfam" id="PF01855">
    <property type="entry name" value="POR_N"/>
    <property type="match status" value="1"/>
</dbReference>
<feature type="domain" description="Pyruvate:ferredoxin oxidoreductase core" evidence="4">
    <location>
        <begin position="262"/>
        <end position="364"/>
    </location>
</feature>
<dbReference type="CDD" id="cd07034">
    <property type="entry name" value="TPP_PYR_PFOR_IOR-alpha_like"/>
    <property type="match status" value="1"/>
</dbReference>
<keyword evidence="6" id="KW-1185">Reference proteome</keyword>
<dbReference type="SUPFAM" id="SSF52922">
    <property type="entry name" value="TK C-terminal domain-like"/>
    <property type="match status" value="1"/>
</dbReference>
<dbReference type="Proteomes" id="UP001605989">
    <property type="component" value="Unassembled WGS sequence"/>
</dbReference>